<comment type="caution">
    <text evidence="2">The sequence shown here is derived from an EMBL/GenBank/DDBJ whole genome shotgun (WGS) entry which is preliminary data.</text>
</comment>
<keyword evidence="3" id="KW-1185">Reference proteome</keyword>
<evidence type="ECO:0000256" key="1">
    <source>
        <dbReference type="SAM" id="Phobius"/>
    </source>
</evidence>
<dbReference type="RefSeq" id="WP_344967871.1">
    <property type="nucleotide sequence ID" value="NZ_BAAAVI010000003.1"/>
</dbReference>
<accession>A0ABN3VQ63</accession>
<feature type="transmembrane region" description="Helical" evidence="1">
    <location>
        <begin position="6"/>
        <end position="36"/>
    </location>
</feature>
<keyword evidence="1" id="KW-1133">Transmembrane helix</keyword>
<evidence type="ECO:0000313" key="2">
    <source>
        <dbReference type="EMBL" id="GAA2849313.1"/>
    </source>
</evidence>
<keyword evidence="1" id="KW-0812">Transmembrane</keyword>
<name>A0ABN3VQ63_9ACTN</name>
<organism evidence="2 3">
    <name type="scientific">Streptosporangium fragile</name>
    <dbReference type="NCBI Taxonomy" id="46186"/>
    <lineage>
        <taxon>Bacteria</taxon>
        <taxon>Bacillati</taxon>
        <taxon>Actinomycetota</taxon>
        <taxon>Actinomycetes</taxon>
        <taxon>Streptosporangiales</taxon>
        <taxon>Streptosporangiaceae</taxon>
        <taxon>Streptosporangium</taxon>
    </lineage>
</organism>
<dbReference type="EMBL" id="BAAAVI010000003">
    <property type="protein sequence ID" value="GAA2849313.1"/>
    <property type="molecule type" value="Genomic_DNA"/>
</dbReference>
<reference evidence="2 3" key="1">
    <citation type="journal article" date="2019" name="Int. J. Syst. Evol. Microbiol.">
        <title>The Global Catalogue of Microorganisms (GCM) 10K type strain sequencing project: providing services to taxonomists for standard genome sequencing and annotation.</title>
        <authorList>
            <consortium name="The Broad Institute Genomics Platform"/>
            <consortium name="The Broad Institute Genome Sequencing Center for Infectious Disease"/>
            <person name="Wu L."/>
            <person name="Ma J."/>
        </authorList>
    </citation>
    <scope>NUCLEOTIDE SEQUENCE [LARGE SCALE GENOMIC DNA]</scope>
    <source>
        <strain evidence="2 3">JCM 6242</strain>
    </source>
</reference>
<evidence type="ECO:0008006" key="4">
    <source>
        <dbReference type="Google" id="ProtNLM"/>
    </source>
</evidence>
<evidence type="ECO:0000313" key="3">
    <source>
        <dbReference type="Proteomes" id="UP001500831"/>
    </source>
</evidence>
<dbReference type="Proteomes" id="UP001500831">
    <property type="component" value="Unassembled WGS sequence"/>
</dbReference>
<keyword evidence="1" id="KW-0472">Membrane</keyword>
<gene>
    <name evidence="2" type="ORF">GCM10010517_06630</name>
</gene>
<sequence>MKEFPLWSVVGTIAGVLLGFAAAFGGLGAFLLVLVLGAAGLLVGRLVDTGGIDLSRLTARR</sequence>
<protein>
    <recommendedName>
        <fullName evidence="4">DUF2273 domain-containing protein</fullName>
    </recommendedName>
</protein>
<proteinExistence type="predicted"/>